<dbReference type="Proteomes" id="UP000189475">
    <property type="component" value="Unassembled WGS sequence"/>
</dbReference>
<dbReference type="InterPro" id="IPR031325">
    <property type="entry name" value="RHS_repeat"/>
</dbReference>
<evidence type="ECO:0000313" key="2">
    <source>
        <dbReference type="Proteomes" id="UP000189475"/>
    </source>
</evidence>
<dbReference type="OrthoDB" id="9816400at2"/>
<reference evidence="1 2" key="1">
    <citation type="submission" date="2017-02" db="EMBL/GenBank/DDBJ databases">
        <authorList>
            <person name="Peterson S.W."/>
        </authorList>
    </citation>
    <scope>NUCLEOTIDE SEQUENCE [LARGE SCALE GENOMIC DNA]</scope>
    <source>
        <strain evidence="1 2">CECT 9027</strain>
    </source>
</reference>
<dbReference type="Pfam" id="PF05593">
    <property type="entry name" value="RHS_repeat"/>
    <property type="match status" value="2"/>
</dbReference>
<name>A0A1R4B5U2_9VIBR</name>
<protein>
    <submittedName>
        <fullName evidence="1">RHS Repeat protein</fullName>
    </submittedName>
</protein>
<keyword evidence="2" id="KW-1185">Reference proteome</keyword>
<dbReference type="EMBL" id="FUFT01000005">
    <property type="protein sequence ID" value="SJL84292.1"/>
    <property type="molecule type" value="Genomic_DNA"/>
</dbReference>
<accession>A0A1R4B5U2</accession>
<dbReference type="AlphaFoldDB" id="A0A1R4B5U2"/>
<organism evidence="1 2">
    <name type="scientific">Vibrio palustris</name>
    <dbReference type="NCBI Taxonomy" id="1918946"/>
    <lineage>
        <taxon>Bacteria</taxon>
        <taxon>Pseudomonadati</taxon>
        <taxon>Pseudomonadota</taxon>
        <taxon>Gammaproteobacteria</taxon>
        <taxon>Vibrionales</taxon>
        <taxon>Vibrionaceae</taxon>
        <taxon>Vibrio</taxon>
    </lineage>
</organism>
<dbReference type="Gene3D" id="2.180.10.10">
    <property type="entry name" value="RHS repeat-associated core"/>
    <property type="match status" value="1"/>
</dbReference>
<sequence length="91" mass="10887">MHWNLNGQLIEEVTPQGEKIRYRYDVMGRLRYRQDSLGVTELHYDPVGRLIKHVLPGGYVRTYQYNAYSKVTRQADEQGRQTQFEYAWPNH</sequence>
<gene>
    <name evidence="1" type="ORF">VPAL9027_02274</name>
</gene>
<proteinExistence type="predicted"/>
<dbReference type="InterPro" id="IPR006530">
    <property type="entry name" value="YD"/>
</dbReference>
<dbReference type="NCBIfam" id="TIGR01643">
    <property type="entry name" value="YD_repeat_2x"/>
    <property type="match status" value="2"/>
</dbReference>
<dbReference type="STRING" id="1918946.VPAL9027_02274"/>
<dbReference type="RefSeq" id="WP_077314665.1">
    <property type="nucleotide sequence ID" value="NZ_AP024888.1"/>
</dbReference>
<evidence type="ECO:0000313" key="1">
    <source>
        <dbReference type="EMBL" id="SJL84292.1"/>
    </source>
</evidence>